<dbReference type="GO" id="GO:0008168">
    <property type="term" value="F:methyltransferase activity"/>
    <property type="evidence" value="ECO:0007669"/>
    <property type="project" value="InterPro"/>
</dbReference>
<dbReference type="EMBL" id="BTSY01000089">
    <property type="protein sequence ID" value="GMT37276.1"/>
    <property type="molecule type" value="Genomic_DNA"/>
</dbReference>
<evidence type="ECO:0000313" key="4">
    <source>
        <dbReference type="EMBL" id="GMT22502.1"/>
    </source>
</evidence>
<dbReference type="InterPro" id="IPR000692">
    <property type="entry name" value="Fibrillarin"/>
</dbReference>
<dbReference type="EMBL" id="BTSY01000025">
    <property type="protein sequence ID" value="GMT37044.1"/>
    <property type="molecule type" value="Genomic_DNA"/>
</dbReference>
<sequence>EHGCWRVRVRREDNVCRCQRIFHRVWSTLPSLMWPTRSGSSLNAHQFLTNGRYAAISIKTNCIDSTAESEAAARSSSSSPQVTLESYERDHTVVVDLSWRP</sequence>
<evidence type="ECO:0000313" key="7">
    <source>
        <dbReference type="Proteomes" id="UP001432322"/>
    </source>
</evidence>
<proteinExistence type="predicted"/>
<dbReference type="Proteomes" id="UP001432322">
    <property type="component" value="Unassembled WGS sequence"/>
</dbReference>
<dbReference type="Gene3D" id="3.40.50.150">
    <property type="entry name" value="Vaccinia Virus protein VP39"/>
    <property type="match status" value="1"/>
</dbReference>
<dbReference type="Pfam" id="PF01269">
    <property type="entry name" value="Fibrillarin"/>
    <property type="match status" value="1"/>
</dbReference>
<evidence type="ECO:0000256" key="1">
    <source>
        <dbReference type="SAM" id="MobiDB-lite"/>
    </source>
</evidence>
<dbReference type="EMBL" id="BTSY01000004">
    <property type="protein sequence ID" value="GMT22502.1"/>
    <property type="molecule type" value="Genomic_DNA"/>
</dbReference>
<dbReference type="GO" id="GO:0006364">
    <property type="term" value="P:rRNA processing"/>
    <property type="evidence" value="ECO:0007669"/>
    <property type="project" value="InterPro"/>
</dbReference>
<name>A0AAV5VUV9_9BILA</name>
<feature type="non-terminal residue" evidence="4">
    <location>
        <position position="1"/>
    </location>
</feature>
<dbReference type="EMBL" id="BTSY01000001">
    <property type="protein sequence ID" value="GMT12395.1"/>
    <property type="molecule type" value="Genomic_DNA"/>
</dbReference>
<dbReference type="AlphaFoldDB" id="A0AAV5VUV9"/>
<organism evidence="4 7">
    <name type="scientific">Pristionchus fissidentatus</name>
    <dbReference type="NCBI Taxonomy" id="1538716"/>
    <lineage>
        <taxon>Eukaryota</taxon>
        <taxon>Metazoa</taxon>
        <taxon>Ecdysozoa</taxon>
        <taxon>Nematoda</taxon>
        <taxon>Chromadorea</taxon>
        <taxon>Rhabditida</taxon>
        <taxon>Rhabditina</taxon>
        <taxon>Diplogasteromorpha</taxon>
        <taxon>Diplogasteroidea</taxon>
        <taxon>Neodiplogasteridae</taxon>
        <taxon>Pristionchus</taxon>
    </lineage>
</organism>
<keyword evidence="7" id="KW-1185">Reference proteome</keyword>
<dbReference type="InterPro" id="IPR029063">
    <property type="entry name" value="SAM-dependent_MTases_sf"/>
</dbReference>
<reference evidence="4" key="1">
    <citation type="submission" date="2023-10" db="EMBL/GenBank/DDBJ databases">
        <title>Genome assembly of Pristionchus species.</title>
        <authorList>
            <person name="Yoshida K."/>
            <person name="Sommer R.J."/>
        </authorList>
    </citation>
    <scope>NUCLEOTIDE SEQUENCE</scope>
    <source>
        <strain evidence="4">RS5133</strain>
    </source>
</reference>
<dbReference type="EMBL" id="BTSY01000003">
    <property type="protein sequence ID" value="GMT19653.1"/>
    <property type="molecule type" value="Genomic_DNA"/>
</dbReference>
<protein>
    <submittedName>
        <fullName evidence="4">Uncharacterized protein</fullName>
    </submittedName>
</protein>
<comment type="caution">
    <text evidence="4">The sequence shown here is derived from an EMBL/GenBank/DDBJ whole genome shotgun (WGS) entry which is preliminary data.</text>
</comment>
<accession>A0AAV5VUV9</accession>
<feature type="region of interest" description="Disordered" evidence="1">
    <location>
        <begin position="69"/>
        <end position="88"/>
    </location>
</feature>
<evidence type="ECO:0000313" key="6">
    <source>
        <dbReference type="EMBL" id="GMT37276.1"/>
    </source>
</evidence>
<feature type="non-terminal residue" evidence="4">
    <location>
        <position position="101"/>
    </location>
</feature>
<evidence type="ECO:0000313" key="2">
    <source>
        <dbReference type="EMBL" id="GMT12395.1"/>
    </source>
</evidence>
<dbReference type="GO" id="GO:0003723">
    <property type="term" value="F:RNA binding"/>
    <property type="evidence" value="ECO:0007669"/>
    <property type="project" value="InterPro"/>
</dbReference>
<evidence type="ECO:0000313" key="3">
    <source>
        <dbReference type="EMBL" id="GMT19653.1"/>
    </source>
</evidence>
<evidence type="ECO:0000313" key="5">
    <source>
        <dbReference type="EMBL" id="GMT37044.1"/>
    </source>
</evidence>
<feature type="compositionally biased region" description="Low complexity" evidence="1">
    <location>
        <begin position="69"/>
        <end position="79"/>
    </location>
</feature>
<gene>
    <name evidence="3" type="ORF">PFISCL1PPCAC_10950</name>
    <name evidence="4" type="ORF">PFISCL1PPCAC_13799</name>
    <name evidence="5" type="ORF">PFISCL1PPCAC_28341</name>
    <name evidence="6" type="ORF">PFISCL1PPCAC_28573</name>
    <name evidence="2" type="ORF">PFISCL1PPCAC_3692</name>
</gene>